<dbReference type="OrthoDB" id="10473852at2759"/>
<protein>
    <submittedName>
        <fullName evidence="1">Uncharacterized protein</fullName>
    </submittedName>
</protein>
<evidence type="ECO:0000313" key="2">
    <source>
        <dbReference type="Proteomes" id="UP000887013"/>
    </source>
</evidence>
<dbReference type="EMBL" id="BMAW01081713">
    <property type="protein sequence ID" value="GFU25810.1"/>
    <property type="molecule type" value="Genomic_DNA"/>
</dbReference>
<sequence>MMSIPTHVPKWNVEYSHLCLTAVLHGHSQVYRTRVTSRSKNVSVVAKRAGTKSKGGNKSVLSCRSCASRPGLCFSSVVSVNERVLCGTAVGALYGTVWCANGCKKPQAMVSKRRSLLTVNFLKNVFRHFV</sequence>
<gene>
    <name evidence="1" type="ORF">NPIL_545361</name>
</gene>
<name>A0A8X6UIZ8_NEPPI</name>
<dbReference type="AlphaFoldDB" id="A0A8X6UIZ8"/>
<organism evidence="1 2">
    <name type="scientific">Nephila pilipes</name>
    <name type="common">Giant wood spider</name>
    <name type="synonym">Nephila maculata</name>
    <dbReference type="NCBI Taxonomy" id="299642"/>
    <lineage>
        <taxon>Eukaryota</taxon>
        <taxon>Metazoa</taxon>
        <taxon>Ecdysozoa</taxon>
        <taxon>Arthropoda</taxon>
        <taxon>Chelicerata</taxon>
        <taxon>Arachnida</taxon>
        <taxon>Araneae</taxon>
        <taxon>Araneomorphae</taxon>
        <taxon>Entelegynae</taxon>
        <taxon>Araneoidea</taxon>
        <taxon>Nephilidae</taxon>
        <taxon>Nephila</taxon>
    </lineage>
</organism>
<evidence type="ECO:0000313" key="1">
    <source>
        <dbReference type="EMBL" id="GFU25810.1"/>
    </source>
</evidence>
<dbReference type="Proteomes" id="UP000887013">
    <property type="component" value="Unassembled WGS sequence"/>
</dbReference>
<comment type="caution">
    <text evidence="1">The sequence shown here is derived from an EMBL/GenBank/DDBJ whole genome shotgun (WGS) entry which is preliminary data.</text>
</comment>
<reference evidence="1" key="1">
    <citation type="submission" date="2020-08" db="EMBL/GenBank/DDBJ databases">
        <title>Multicomponent nature underlies the extraordinary mechanical properties of spider dragline silk.</title>
        <authorList>
            <person name="Kono N."/>
            <person name="Nakamura H."/>
            <person name="Mori M."/>
            <person name="Yoshida Y."/>
            <person name="Ohtoshi R."/>
            <person name="Malay A.D."/>
            <person name="Moran D.A.P."/>
            <person name="Tomita M."/>
            <person name="Numata K."/>
            <person name="Arakawa K."/>
        </authorList>
    </citation>
    <scope>NUCLEOTIDE SEQUENCE</scope>
</reference>
<proteinExistence type="predicted"/>
<accession>A0A8X6UIZ8</accession>
<keyword evidence="2" id="KW-1185">Reference proteome</keyword>